<dbReference type="KEGG" id="xop:PXO_03618"/>
<accession>A0A0K0GFQ1</accession>
<sequence>MPLLVNAYFTLRTPVWPDFMPQAAVQHRDHADPELVNHLHGFVG</sequence>
<dbReference type="Proteomes" id="UP000001740">
    <property type="component" value="Chromosome"/>
</dbReference>
<protein>
    <submittedName>
        <fullName evidence="1">Uncharacterized protein</fullName>
    </submittedName>
</protein>
<gene>
    <name evidence="1" type="ordered locus">PXO_03618</name>
</gene>
<evidence type="ECO:0000313" key="1">
    <source>
        <dbReference type="EMBL" id="ACD56906.1"/>
    </source>
</evidence>
<dbReference type="HOGENOM" id="CLU_3223931_0_0_6"/>
<reference evidence="1 2" key="1">
    <citation type="journal article" date="2008" name="BMC Genomics">
        <title>Genome sequence and rapid evolution of the rice pathogen Xanthomonas oryzae pv. oryzae PXO99A.</title>
        <authorList>
            <person name="Salzberg S.L."/>
            <person name="Sommer D.D."/>
            <person name="Schatz M.C."/>
            <person name="Phillippy A.M."/>
            <person name="Rabinowicz P.D."/>
            <person name="Tsuge S."/>
            <person name="Furutani A."/>
            <person name="Ochiai H."/>
            <person name="Delcher A.L."/>
            <person name="Kelley D."/>
            <person name="Madupu R."/>
            <person name="Puiu D."/>
            <person name="Radune D."/>
            <person name="Shumway M."/>
            <person name="Trapnell C."/>
            <person name="Aparna G."/>
            <person name="Jha G."/>
            <person name="Pandey A."/>
            <person name="Patil P.B."/>
            <person name="Ishihara H."/>
            <person name="Meyer D.F."/>
            <person name="Szurek B."/>
            <person name="Verdier V."/>
            <person name="Koebnik R."/>
            <person name="Dow J.M."/>
            <person name="Ryan R.P."/>
            <person name="Hirata H."/>
            <person name="Tsuyumu S."/>
            <person name="Won Lee S."/>
            <person name="Seo Y.S."/>
            <person name="Sriariyanum M."/>
            <person name="Ronald P.C."/>
            <person name="Sonti R.V."/>
            <person name="Van Sluys M.A."/>
            <person name="Leach J.E."/>
            <person name="White F.F."/>
            <person name="Bogdanove A.J."/>
        </authorList>
    </citation>
    <scope>NUCLEOTIDE SEQUENCE [LARGE SCALE GENOMIC DNA]</scope>
    <source>
        <strain evidence="1 2">PXO99A</strain>
    </source>
</reference>
<evidence type="ECO:0000313" key="2">
    <source>
        <dbReference type="Proteomes" id="UP000001740"/>
    </source>
</evidence>
<organism evidence="1 2">
    <name type="scientific">Xanthomonas oryzae pv. oryzae (strain PXO99A)</name>
    <dbReference type="NCBI Taxonomy" id="360094"/>
    <lineage>
        <taxon>Bacteria</taxon>
        <taxon>Pseudomonadati</taxon>
        <taxon>Pseudomonadota</taxon>
        <taxon>Gammaproteobacteria</taxon>
        <taxon>Lysobacterales</taxon>
        <taxon>Lysobacteraceae</taxon>
        <taxon>Xanthomonas</taxon>
    </lineage>
</organism>
<proteinExistence type="predicted"/>
<name>A0A0K0GFQ1_XANOP</name>
<dbReference type="AlphaFoldDB" id="A0A0K0GFQ1"/>
<dbReference type="EMBL" id="CP000967">
    <property type="protein sequence ID" value="ACD56906.1"/>
    <property type="molecule type" value="Genomic_DNA"/>
</dbReference>